<sequence length="344" mass="35786">MTPTTDAALARLSLAAYSDMPAALPAGFTALDIANFHLPLASGESFSNGVFKSGNGAALVTVAEVEGLPSIVVAFRGSDDVVDSQQNLNGINQAYASFGTLVATLDQASQNWGMPVIVTGHSLGGAMAQIYMADHPNQPGEPGRTAITFGSPGAILPPGEDERIANYVIADDPAVVLGAQRAEVGELLRGNPVLANLVAERIAAELPGLTREQALASLPNLTTNYDNRGAIVLLPTKDGRLDREGVVAGLAQRDPERHTPELYVAEVADAWSAPGQSRVVPATPTPDEELTFLHALYDGDGRNPQLTEGVVRELVGAWAGNLASGLQAGLDNLTTAAGRDLDLL</sequence>
<dbReference type="SUPFAM" id="SSF53474">
    <property type="entry name" value="alpha/beta-Hydrolases"/>
    <property type="match status" value="1"/>
</dbReference>
<dbReference type="EMBL" id="JAJAQI010000033">
    <property type="protein sequence ID" value="MCB4823873.1"/>
    <property type="molecule type" value="Genomic_DNA"/>
</dbReference>
<dbReference type="GO" id="GO:0006629">
    <property type="term" value="P:lipid metabolic process"/>
    <property type="evidence" value="ECO:0007669"/>
    <property type="project" value="InterPro"/>
</dbReference>
<name>A0A9X1II77_9PROT</name>
<organism evidence="1 2">
    <name type="scientific">Roseicella aerolata</name>
    <dbReference type="NCBI Taxonomy" id="2883479"/>
    <lineage>
        <taxon>Bacteria</taxon>
        <taxon>Pseudomonadati</taxon>
        <taxon>Pseudomonadota</taxon>
        <taxon>Alphaproteobacteria</taxon>
        <taxon>Acetobacterales</taxon>
        <taxon>Roseomonadaceae</taxon>
        <taxon>Roseicella</taxon>
    </lineage>
</organism>
<dbReference type="Pfam" id="PF26363">
    <property type="entry name" value="Phospholipase-like"/>
    <property type="match status" value="1"/>
</dbReference>
<evidence type="ECO:0000313" key="1">
    <source>
        <dbReference type="EMBL" id="MCB4823873.1"/>
    </source>
</evidence>
<evidence type="ECO:0000313" key="2">
    <source>
        <dbReference type="Proteomes" id="UP001139311"/>
    </source>
</evidence>
<dbReference type="RefSeq" id="WP_226611123.1">
    <property type="nucleotide sequence ID" value="NZ_JAJAQI010000033.1"/>
</dbReference>
<dbReference type="AlphaFoldDB" id="A0A9X1II77"/>
<proteinExistence type="predicted"/>
<reference evidence="1" key="1">
    <citation type="submission" date="2021-10" db="EMBL/GenBank/DDBJ databases">
        <title>Roseicella aerolatum sp. nov., isolated from aerosols of e-waste dismantling site.</title>
        <authorList>
            <person name="Qin T."/>
        </authorList>
    </citation>
    <scope>NUCLEOTIDE SEQUENCE</scope>
    <source>
        <strain evidence="1">GB24</strain>
    </source>
</reference>
<accession>A0A9X1II77</accession>
<dbReference type="InterPro" id="IPR029058">
    <property type="entry name" value="AB_hydrolase_fold"/>
</dbReference>
<comment type="caution">
    <text evidence="1">The sequence shown here is derived from an EMBL/GenBank/DDBJ whole genome shotgun (WGS) entry which is preliminary data.</text>
</comment>
<evidence type="ECO:0008006" key="3">
    <source>
        <dbReference type="Google" id="ProtNLM"/>
    </source>
</evidence>
<dbReference type="Proteomes" id="UP001139311">
    <property type="component" value="Unassembled WGS sequence"/>
</dbReference>
<gene>
    <name evidence="1" type="ORF">LHA35_19265</name>
</gene>
<keyword evidence="2" id="KW-1185">Reference proteome</keyword>
<protein>
    <recommendedName>
        <fullName evidence="3">Lipase (Class 3)</fullName>
    </recommendedName>
</protein>
<dbReference type="Gene3D" id="3.40.50.1820">
    <property type="entry name" value="alpha/beta hydrolase"/>
    <property type="match status" value="1"/>
</dbReference>